<keyword evidence="1" id="KW-0175">Coiled coil</keyword>
<evidence type="ECO:0000313" key="4">
    <source>
        <dbReference type="Proteomes" id="UP000250796"/>
    </source>
</evidence>
<dbReference type="RefSeq" id="WP_169698866.1">
    <property type="nucleotide sequence ID" value="NZ_LS974202.1"/>
</dbReference>
<keyword evidence="2" id="KW-1133">Transmembrane helix</keyword>
<proteinExistence type="predicted"/>
<keyword evidence="2" id="KW-0472">Membrane</keyword>
<name>A0A7Z7PNT1_9BACT</name>
<gene>
    <name evidence="3" type="ORF">MESINF_1125</name>
</gene>
<accession>A0A7Z7PNT1</accession>
<organism evidence="3 4">
    <name type="scientific">Mesotoga infera</name>
    <dbReference type="NCBI Taxonomy" id="1236046"/>
    <lineage>
        <taxon>Bacteria</taxon>
        <taxon>Thermotogati</taxon>
        <taxon>Thermotogota</taxon>
        <taxon>Thermotogae</taxon>
        <taxon>Kosmotogales</taxon>
        <taxon>Kosmotogaceae</taxon>
        <taxon>Mesotoga</taxon>
    </lineage>
</organism>
<evidence type="ECO:0000313" key="3">
    <source>
        <dbReference type="EMBL" id="SSC12569.1"/>
    </source>
</evidence>
<keyword evidence="2" id="KW-0812">Transmembrane</keyword>
<evidence type="ECO:0000256" key="2">
    <source>
        <dbReference type="SAM" id="Phobius"/>
    </source>
</evidence>
<dbReference type="KEGG" id="minf:MESINF_1125"/>
<feature type="transmembrane region" description="Helical" evidence="2">
    <location>
        <begin position="7"/>
        <end position="29"/>
    </location>
</feature>
<evidence type="ECO:0000256" key="1">
    <source>
        <dbReference type="SAM" id="Coils"/>
    </source>
</evidence>
<dbReference type="EMBL" id="LS974202">
    <property type="protein sequence ID" value="SSC12569.1"/>
    <property type="molecule type" value="Genomic_DNA"/>
</dbReference>
<protein>
    <submittedName>
        <fullName evidence="3">Uncharacterized protein</fullName>
    </submittedName>
</protein>
<feature type="coiled-coil region" evidence="1">
    <location>
        <begin position="45"/>
        <end position="72"/>
    </location>
</feature>
<sequence length="285" mass="32483">MRKKGIATLLVIIVVCIAGVGIGGALWWFNRPSGSVEYLAIKKTLDDMANKVEANEKAIKAAEQLVVELKNEQIVYIEKLAEANLKEKGVEEDFKKALEDYNLSARKANRLQEELSAYAGESDLNKVVEIGGVNASLREHQINLSHINTETSLKAQTVDLKRQYYESTKQLVENSRATIDKLKFDIMEWENKIVQFKIILQNNKMQRSFLKDQAEMYTGSKSKLESLMATAKSIEEAFLKQQEVDKIISEMNSAKTDYKWEDIPEPLPVQVQIPEGGWKEMQYEF</sequence>
<keyword evidence="4" id="KW-1185">Reference proteome</keyword>
<reference evidence="3 4" key="1">
    <citation type="submission" date="2017-01" db="EMBL/GenBank/DDBJ databases">
        <authorList>
            <person name="Erauso G."/>
        </authorList>
    </citation>
    <scope>NUCLEOTIDE SEQUENCE [LARGE SCALE GENOMIC DNA]</scope>
    <source>
        <strain evidence="3">MESINF1</strain>
    </source>
</reference>
<dbReference type="AlphaFoldDB" id="A0A7Z7PNT1"/>
<dbReference type="Proteomes" id="UP000250796">
    <property type="component" value="Chromosome MESINF"/>
</dbReference>